<dbReference type="Proteomes" id="UP000519897">
    <property type="component" value="Unassembled WGS sequence"/>
</dbReference>
<sequence>MREDGAKLDFVTSADGTRIAYRTYRNHEPSSEALPVVCLAGLTRNSRDFHAFAKRVSGDPIKPRSVICIDYRGRGASDRAEDPATYSIFTEAQDCLLVLDALGITQAIFVGTSRGGLILHILAQLAPDRIAAVMLNDVGPELGLEGLKLIQSYLGEGNTSAIPDWASAAEQLSRVHGAAFPALEPSDWQDMARAIYTEQGGQIVPDCDPAIARAFASMDLEQPLPHLWTQFDLLNDRPMMVVRGEHSTLLTEQIVASMQDRHPELRVVTAAGQGHAPLLHKPQVYDALLDFLRPV</sequence>
<dbReference type="PANTHER" id="PTHR43433:SF5">
    <property type="entry name" value="AB HYDROLASE-1 DOMAIN-CONTAINING PROTEIN"/>
    <property type="match status" value="1"/>
</dbReference>
<evidence type="ECO:0000313" key="3">
    <source>
        <dbReference type="Proteomes" id="UP000519897"/>
    </source>
</evidence>
<comment type="caution">
    <text evidence="2">The sequence shown here is derived from an EMBL/GenBank/DDBJ whole genome shotgun (WGS) entry which is preliminary data.</text>
</comment>
<dbReference type="InterPro" id="IPR050471">
    <property type="entry name" value="AB_hydrolase"/>
</dbReference>
<evidence type="ECO:0000259" key="1">
    <source>
        <dbReference type="Pfam" id="PF00561"/>
    </source>
</evidence>
<gene>
    <name evidence="2" type="ORF">GGQ72_001161</name>
</gene>
<dbReference type="InterPro" id="IPR029058">
    <property type="entry name" value="AB_hydrolase_fold"/>
</dbReference>
<reference evidence="2 3" key="1">
    <citation type="submission" date="2020-08" db="EMBL/GenBank/DDBJ databases">
        <title>Genomic Encyclopedia of Type Strains, Phase IV (KMG-IV): sequencing the most valuable type-strain genomes for metagenomic binning, comparative biology and taxonomic classification.</title>
        <authorList>
            <person name="Goeker M."/>
        </authorList>
    </citation>
    <scope>NUCLEOTIDE SEQUENCE [LARGE SCALE GENOMIC DNA]</scope>
    <source>
        <strain evidence="2 3">DSM 29514</strain>
    </source>
</reference>
<dbReference type="InterPro" id="IPR000073">
    <property type="entry name" value="AB_hydrolase_1"/>
</dbReference>
<keyword evidence="3" id="KW-1185">Reference proteome</keyword>
<dbReference type="Gene3D" id="3.40.50.1820">
    <property type="entry name" value="alpha/beta hydrolase"/>
    <property type="match status" value="1"/>
</dbReference>
<accession>A0A7W6PR64</accession>
<feature type="domain" description="AB hydrolase-1" evidence="1">
    <location>
        <begin position="35"/>
        <end position="278"/>
    </location>
</feature>
<dbReference type="EMBL" id="JACIEC010000001">
    <property type="protein sequence ID" value="MBB4142662.1"/>
    <property type="molecule type" value="Genomic_DNA"/>
</dbReference>
<dbReference type="AlphaFoldDB" id="A0A7W6PR64"/>
<dbReference type="RefSeq" id="WP_062552780.1">
    <property type="nucleotide sequence ID" value="NZ_CP049250.1"/>
</dbReference>
<dbReference type="Pfam" id="PF00561">
    <property type="entry name" value="Abhydrolase_1"/>
    <property type="match status" value="1"/>
</dbReference>
<organism evidence="2 3">
    <name type="scientific">Rhizobium rhizoryzae</name>
    <dbReference type="NCBI Taxonomy" id="451876"/>
    <lineage>
        <taxon>Bacteria</taxon>
        <taxon>Pseudomonadati</taxon>
        <taxon>Pseudomonadota</taxon>
        <taxon>Alphaproteobacteria</taxon>
        <taxon>Hyphomicrobiales</taxon>
        <taxon>Rhizobiaceae</taxon>
        <taxon>Rhizobium/Agrobacterium group</taxon>
        <taxon>Rhizobium</taxon>
    </lineage>
</organism>
<protein>
    <submittedName>
        <fullName evidence="2">Pimeloyl-ACP methyl ester carboxylesterase</fullName>
    </submittedName>
</protein>
<name>A0A7W6PR64_9HYPH</name>
<dbReference type="SUPFAM" id="SSF53474">
    <property type="entry name" value="alpha/beta-Hydrolases"/>
    <property type="match status" value="1"/>
</dbReference>
<evidence type="ECO:0000313" key="2">
    <source>
        <dbReference type="EMBL" id="MBB4142662.1"/>
    </source>
</evidence>
<proteinExistence type="predicted"/>
<dbReference type="PANTHER" id="PTHR43433">
    <property type="entry name" value="HYDROLASE, ALPHA/BETA FOLD FAMILY PROTEIN"/>
    <property type="match status" value="1"/>
</dbReference>